<evidence type="ECO:0000256" key="4">
    <source>
        <dbReference type="ARBA" id="ARBA00023163"/>
    </source>
</evidence>
<name>A0A1K1S134_9BACT</name>
<dbReference type="EMBL" id="CP140154">
    <property type="protein sequence ID" value="WQG88134.1"/>
    <property type="molecule type" value="Genomic_DNA"/>
</dbReference>
<dbReference type="Proteomes" id="UP001326715">
    <property type="component" value="Chromosome"/>
</dbReference>
<dbReference type="NCBIfam" id="TIGR02937">
    <property type="entry name" value="sigma70-ECF"/>
    <property type="match status" value="1"/>
</dbReference>
<dbReference type="Proteomes" id="UP000183788">
    <property type="component" value="Unassembled WGS sequence"/>
</dbReference>
<dbReference type="OrthoDB" id="9795666at2"/>
<gene>
    <name evidence="7" type="ORF">SAMN05661012_04566</name>
    <name evidence="8" type="ORF">SR876_24720</name>
</gene>
<dbReference type="GO" id="GO:0003677">
    <property type="term" value="F:DNA binding"/>
    <property type="evidence" value="ECO:0007669"/>
    <property type="project" value="InterPro"/>
</dbReference>
<reference evidence="8 10" key="2">
    <citation type="submission" date="2023-11" db="EMBL/GenBank/DDBJ databases">
        <title>MicrobeMod: A computational toolkit for identifying prokaryotic methylation and restriction-modification with nanopore sequencing.</title>
        <authorList>
            <person name="Crits-Christoph A."/>
            <person name="Kang S.C."/>
            <person name="Lee H."/>
            <person name="Ostrov N."/>
        </authorList>
    </citation>
    <scope>NUCLEOTIDE SEQUENCE [LARGE SCALE GENOMIC DNA]</scope>
    <source>
        <strain evidence="8 10">ATCC 23090</strain>
    </source>
</reference>
<dbReference type="SUPFAM" id="SSF88659">
    <property type="entry name" value="Sigma3 and sigma4 domains of RNA polymerase sigma factors"/>
    <property type="match status" value="1"/>
</dbReference>
<dbReference type="InterPro" id="IPR014284">
    <property type="entry name" value="RNA_pol_sigma-70_dom"/>
</dbReference>
<evidence type="ECO:0000259" key="6">
    <source>
        <dbReference type="Pfam" id="PF08281"/>
    </source>
</evidence>
<sequence>MTNEIQLAFYKQISTYLQQLKVDENIVDDIRQDIFLKAHDAIDTLKDHKKIVSWLKVITYNAVVDHYRKSKRTVPVIDTNDFKNEGNEHLIKCIGLLIKTLPEEQKHVMEAIEVNGISQVEYAQQHHLPLSTVKSRVQRARKKIKETVMSSCFLRTDKFGNVTDYNPPKEIL</sequence>
<dbReference type="RefSeq" id="WP_072363540.1">
    <property type="nucleotide sequence ID" value="NZ_CP139972.1"/>
</dbReference>
<evidence type="ECO:0000259" key="5">
    <source>
        <dbReference type="Pfam" id="PF04542"/>
    </source>
</evidence>
<dbReference type="GO" id="GO:0016987">
    <property type="term" value="F:sigma factor activity"/>
    <property type="evidence" value="ECO:0007669"/>
    <property type="project" value="UniProtKB-KW"/>
</dbReference>
<dbReference type="GO" id="GO:0006352">
    <property type="term" value="P:DNA-templated transcription initiation"/>
    <property type="evidence" value="ECO:0007669"/>
    <property type="project" value="InterPro"/>
</dbReference>
<dbReference type="Pfam" id="PF08281">
    <property type="entry name" value="Sigma70_r4_2"/>
    <property type="match status" value="1"/>
</dbReference>
<dbReference type="InterPro" id="IPR007627">
    <property type="entry name" value="RNA_pol_sigma70_r2"/>
</dbReference>
<dbReference type="Pfam" id="PF04542">
    <property type="entry name" value="Sigma70_r2"/>
    <property type="match status" value="1"/>
</dbReference>
<dbReference type="Gene3D" id="1.10.1740.10">
    <property type="match status" value="1"/>
</dbReference>
<keyword evidence="2" id="KW-0805">Transcription regulation</keyword>
<evidence type="ECO:0000313" key="8">
    <source>
        <dbReference type="EMBL" id="WQG88134.1"/>
    </source>
</evidence>
<dbReference type="Gene3D" id="1.10.10.10">
    <property type="entry name" value="Winged helix-like DNA-binding domain superfamily/Winged helix DNA-binding domain"/>
    <property type="match status" value="1"/>
</dbReference>
<dbReference type="InterPro" id="IPR013249">
    <property type="entry name" value="RNA_pol_sigma70_r4_t2"/>
</dbReference>
<dbReference type="SUPFAM" id="SSF88946">
    <property type="entry name" value="Sigma2 domain of RNA polymerase sigma factors"/>
    <property type="match status" value="1"/>
</dbReference>
<dbReference type="InterPro" id="IPR039425">
    <property type="entry name" value="RNA_pol_sigma-70-like"/>
</dbReference>
<feature type="domain" description="RNA polymerase sigma factor 70 region 4 type 2" evidence="6">
    <location>
        <begin position="93"/>
        <end position="144"/>
    </location>
</feature>
<dbReference type="EMBL" id="FPIZ01000016">
    <property type="protein sequence ID" value="SFW78049.1"/>
    <property type="molecule type" value="Genomic_DNA"/>
</dbReference>
<dbReference type="InterPro" id="IPR036388">
    <property type="entry name" value="WH-like_DNA-bd_sf"/>
</dbReference>
<dbReference type="CDD" id="cd06171">
    <property type="entry name" value="Sigma70_r4"/>
    <property type="match status" value="1"/>
</dbReference>
<protein>
    <submittedName>
        <fullName evidence="7">RNA polymerase sigma-70 factor, ECF subfamily</fullName>
    </submittedName>
    <submittedName>
        <fullName evidence="8">Sigma-70 family RNA polymerase sigma factor</fullName>
    </submittedName>
</protein>
<organism evidence="7 9">
    <name type="scientific">Chitinophaga sancti</name>
    <dbReference type="NCBI Taxonomy" id="1004"/>
    <lineage>
        <taxon>Bacteria</taxon>
        <taxon>Pseudomonadati</taxon>
        <taxon>Bacteroidota</taxon>
        <taxon>Chitinophagia</taxon>
        <taxon>Chitinophagales</taxon>
        <taxon>Chitinophagaceae</taxon>
        <taxon>Chitinophaga</taxon>
    </lineage>
</organism>
<proteinExistence type="inferred from homology"/>
<evidence type="ECO:0000256" key="1">
    <source>
        <dbReference type="ARBA" id="ARBA00010641"/>
    </source>
</evidence>
<dbReference type="AlphaFoldDB" id="A0A1K1S134"/>
<evidence type="ECO:0000256" key="3">
    <source>
        <dbReference type="ARBA" id="ARBA00023082"/>
    </source>
</evidence>
<evidence type="ECO:0000313" key="9">
    <source>
        <dbReference type="Proteomes" id="UP000183788"/>
    </source>
</evidence>
<evidence type="ECO:0000313" key="10">
    <source>
        <dbReference type="Proteomes" id="UP001326715"/>
    </source>
</evidence>
<keyword evidence="4" id="KW-0804">Transcription</keyword>
<dbReference type="InterPro" id="IPR013324">
    <property type="entry name" value="RNA_pol_sigma_r3/r4-like"/>
</dbReference>
<keyword evidence="3" id="KW-0731">Sigma factor</keyword>
<dbReference type="PANTHER" id="PTHR43133">
    <property type="entry name" value="RNA POLYMERASE ECF-TYPE SIGMA FACTO"/>
    <property type="match status" value="1"/>
</dbReference>
<evidence type="ECO:0000256" key="2">
    <source>
        <dbReference type="ARBA" id="ARBA00023015"/>
    </source>
</evidence>
<accession>A0A1K1S134</accession>
<evidence type="ECO:0000313" key="7">
    <source>
        <dbReference type="EMBL" id="SFW78049.1"/>
    </source>
</evidence>
<dbReference type="STRING" id="1004.SAMN05661012_04566"/>
<comment type="similarity">
    <text evidence="1">Belongs to the sigma-70 factor family. ECF subfamily.</text>
</comment>
<reference evidence="7 9" key="1">
    <citation type="submission" date="2016-11" db="EMBL/GenBank/DDBJ databases">
        <authorList>
            <person name="Jaros S."/>
            <person name="Januszkiewicz K."/>
            <person name="Wedrychowicz H."/>
        </authorList>
    </citation>
    <scope>NUCLEOTIDE SEQUENCE [LARGE SCALE GENOMIC DNA]</scope>
    <source>
        <strain evidence="7 9">DSM 784</strain>
    </source>
</reference>
<feature type="domain" description="RNA polymerase sigma-70 region 2" evidence="5">
    <location>
        <begin position="10"/>
        <end position="73"/>
    </location>
</feature>
<keyword evidence="10" id="KW-1185">Reference proteome</keyword>
<dbReference type="PANTHER" id="PTHR43133:SF62">
    <property type="entry name" value="RNA POLYMERASE SIGMA FACTOR SIGZ"/>
    <property type="match status" value="1"/>
</dbReference>
<dbReference type="InterPro" id="IPR013325">
    <property type="entry name" value="RNA_pol_sigma_r2"/>
</dbReference>